<dbReference type="RefSeq" id="WP_335420899.1">
    <property type="nucleotide sequence ID" value="NZ_JBALHR010000003.1"/>
</dbReference>
<feature type="domain" description="HAMP" evidence="7">
    <location>
        <begin position="293"/>
        <end position="349"/>
    </location>
</feature>
<evidence type="ECO:0000259" key="6">
    <source>
        <dbReference type="PROSITE" id="PS50111"/>
    </source>
</evidence>
<dbReference type="SMART" id="SM00283">
    <property type="entry name" value="MA"/>
    <property type="match status" value="1"/>
</dbReference>
<dbReference type="SUPFAM" id="SSF58104">
    <property type="entry name" value="Methyl-accepting chemotaxis protein (MCP) signaling domain"/>
    <property type="match status" value="1"/>
</dbReference>
<evidence type="ECO:0000259" key="7">
    <source>
        <dbReference type="PROSITE" id="PS50885"/>
    </source>
</evidence>
<dbReference type="SUPFAM" id="SSF103190">
    <property type="entry name" value="Sensory domain-like"/>
    <property type="match status" value="1"/>
</dbReference>
<feature type="region of interest" description="Disordered" evidence="4">
    <location>
        <begin position="603"/>
        <end position="628"/>
    </location>
</feature>
<comment type="similarity">
    <text evidence="2">Belongs to the methyl-accepting chemotaxis (MCP) protein family.</text>
</comment>
<protein>
    <submittedName>
        <fullName evidence="8">Methyl-accepting chemotaxis protein</fullName>
    </submittedName>
</protein>
<evidence type="ECO:0000256" key="5">
    <source>
        <dbReference type="SAM" id="Phobius"/>
    </source>
</evidence>
<dbReference type="PANTHER" id="PTHR43531:SF11">
    <property type="entry name" value="METHYL-ACCEPTING CHEMOTAXIS PROTEIN 3"/>
    <property type="match status" value="1"/>
</dbReference>
<keyword evidence="5" id="KW-0812">Transmembrane</keyword>
<gene>
    <name evidence="8" type="ORF">V6590_05870</name>
</gene>
<keyword evidence="1" id="KW-0145">Chemotaxis</keyword>
<dbReference type="InterPro" id="IPR033462">
    <property type="entry name" value="Cache_3-Cache_2"/>
</dbReference>
<feature type="transmembrane region" description="Helical" evidence="5">
    <location>
        <begin position="199"/>
        <end position="222"/>
    </location>
</feature>
<organism evidence="8 9">
    <name type="scientific">Gemmobacter denitrificans</name>
    <dbReference type="NCBI Taxonomy" id="3123040"/>
    <lineage>
        <taxon>Bacteria</taxon>
        <taxon>Pseudomonadati</taxon>
        <taxon>Pseudomonadota</taxon>
        <taxon>Alphaproteobacteria</taxon>
        <taxon>Rhodobacterales</taxon>
        <taxon>Paracoccaceae</taxon>
        <taxon>Gemmobacter</taxon>
    </lineage>
</organism>
<feature type="compositionally biased region" description="Polar residues" evidence="4">
    <location>
        <begin position="604"/>
        <end position="615"/>
    </location>
</feature>
<keyword evidence="9" id="KW-1185">Reference proteome</keyword>
<dbReference type="Gene3D" id="1.10.287.950">
    <property type="entry name" value="Methyl-accepting chemotaxis protein"/>
    <property type="match status" value="1"/>
</dbReference>
<keyword evidence="5" id="KW-1133">Transmembrane helix</keyword>
<dbReference type="InterPro" id="IPR003660">
    <property type="entry name" value="HAMP_dom"/>
</dbReference>
<name>A0ABU8BTR4_9RHOB</name>
<dbReference type="Gene3D" id="6.10.340.10">
    <property type="match status" value="1"/>
</dbReference>
<dbReference type="SUPFAM" id="SSF158472">
    <property type="entry name" value="HAMP domain-like"/>
    <property type="match status" value="1"/>
</dbReference>
<proteinExistence type="inferred from homology"/>
<dbReference type="CDD" id="cd11386">
    <property type="entry name" value="MCP_signal"/>
    <property type="match status" value="1"/>
</dbReference>
<dbReference type="EMBL" id="JBALHR010000003">
    <property type="protein sequence ID" value="MEH7827665.1"/>
    <property type="molecule type" value="Genomic_DNA"/>
</dbReference>
<dbReference type="Pfam" id="PF17201">
    <property type="entry name" value="Cache_3-Cache_2"/>
    <property type="match status" value="1"/>
</dbReference>
<evidence type="ECO:0000256" key="2">
    <source>
        <dbReference type="ARBA" id="ARBA00029447"/>
    </source>
</evidence>
<feature type="domain" description="HAMP" evidence="7">
    <location>
        <begin position="219"/>
        <end position="272"/>
    </location>
</feature>
<dbReference type="Pfam" id="PF00015">
    <property type="entry name" value="MCPsignal"/>
    <property type="match status" value="1"/>
</dbReference>
<keyword evidence="3" id="KW-0807">Transducer</keyword>
<evidence type="ECO:0000313" key="8">
    <source>
        <dbReference type="EMBL" id="MEH7827665.1"/>
    </source>
</evidence>
<dbReference type="PANTHER" id="PTHR43531">
    <property type="entry name" value="PROTEIN ICFG"/>
    <property type="match status" value="1"/>
</dbReference>
<accession>A0ABU8BTR4</accession>
<dbReference type="Proteomes" id="UP001431963">
    <property type="component" value="Unassembled WGS sequence"/>
</dbReference>
<dbReference type="Pfam" id="PF00672">
    <property type="entry name" value="HAMP"/>
    <property type="match status" value="1"/>
</dbReference>
<dbReference type="InterPro" id="IPR051310">
    <property type="entry name" value="MCP_chemotaxis"/>
</dbReference>
<dbReference type="InterPro" id="IPR004090">
    <property type="entry name" value="Chemotax_Me-accpt_rcpt"/>
</dbReference>
<comment type="caution">
    <text evidence="8">The sequence shown here is derived from an EMBL/GenBank/DDBJ whole genome shotgun (WGS) entry which is preliminary data.</text>
</comment>
<dbReference type="InterPro" id="IPR004089">
    <property type="entry name" value="MCPsignal_dom"/>
</dbReference>
<dbReference type="CDD" id="cd06225">
    <property type="entry name" value="HAMP"/>
    <property type="match status" value="1"/>
</dbReference>
<keyword evidence="5" id="KW-0472">Membrane</keyword>
<feature type="domain" description="Methyl-accepting transducer" evidence="6">
    <location>
        <begin position="354"/>
        <end position="583"/>
    </location>
</feature>
<evidence type="ECO:0000256" key="1">
    <source>
        <dbReference type="ARBA" id="ARBA00022500"/>
    </source>
</evidence>
<sequence length="640" mass="67581">MKLSLKTKVLSLIVAILVSLAVSLSALLISLQRDALVARIEHAQSVVLRVLAFDQQNNTREAGFTYTTDEKGLLVSAEWEQVPDFADNKTAEGSVMQTDGIGSILRYDKASGRFIRVSTTFRDLTGAYATGTGLEPDSDSHAALLRGEQHLGTVSILGTPVKAQHFPIRNKAGEITGALEAGIAESELTAVIDQTIKKAVLAAGFAIALAVISGLVLMSLALRPIGQINTAMKRVAAEDYETEIPHQDTPDAIGDMARNLDAFRLALSDAKAAREAQLASQQMAMEQAESTARTQARVVRDISDGLQRLETGDLTRKIESPATDPFPAEYEQLRASYNSVIDALNAVIQDAHEVAQSVFGSAAEIDSASDALAKRTETQAATLEQTSAALSGLAENVSSASIRVAQAETAGTQSRQRAEAGAGVVREAIDAMAAIESSAQQMTRIIGAIEDIAFQTNLLALNAGIEAARAGDAGKGFAVVASEVRNLALKASDSAQEIAQLISDSRGQVDKGSTLVARTGEQLDSILGCVSEAQTLMTEIAATSQHQSSALEEINHGVAQLDQVSQQNAAVAEESAAAGVALRQRAEALLQVLSRFRTDASRANPVTKNLPSQPQAMPEPRRTAKPVPARVVGGEAWAEF</sequence>
<dbReference type="PROSITE" id="PS50111">
    <property type="entry name" value="CHEMOTAXIS_TRANSDUC_2"/>
    <property type="match status" value="1"/>
</dbReference>
<reference evidence="8" key="1">
    <citation type="submission" date="2024-02" db="EMBL/GenBank/DDBJ databases">
        <title>Genome sequences of strain Gemmobacter sp. JM10B15.</title>
        <authorList>
            <person name="Zhang M."/>
        </authorList>
    </citation>
    <scope>NUCLEOTIDE SEQUENCE</scope>
    <source>
        <strain evidence="8">JM10B15</strain>
    </source>
</reference>
<dbReference type="PRINTS" id="PR00260">
    <property type="entry name" value="CHEMTRNSDUCR"/>
</dbReference>
<dbReference type="InterPro" id="IPR029151">
    <property type="entry name" value="Sensor-like_sf"/>
</dbReference>
<evidence type="ECO:0000313" key="9">
    <source>
        <dbReference type="Proteomes" id="UP001431963"/>
    </source>
</evidence>
<dbReference type="SMART" id="SM00304">
    <property type="entry name" value="HAMP"/>
    <property type="match status" value="2"/>
</dbReference>
<dbReference type="PROSITE" id="PS50885">
    <property type="entry name" value="HAMP"/>
    <property type="match status" value="2"/>
</dbReference>
<evidence type="ECO:0000256" key="4">
    <source>
        <dbReference type="SAM" id="MobiDB-lite"/>
    </source>
</evidence>
<evidence type="ECO:0000256" key="3">
    <source>
        <dbReference type="PROSITE-ProRule" id="PRU00284"/>
    </source>
</evidence>